<feature type="domain" description="FAD-binding" evidence="5">
    <location>
        <begin position="4"/>
        <end position="160"/>
    </location>
</feature>
<evidence type="ECO:0000256" key="4">
    <source>
        <dbReference type="ARBA" id="ARBA00023033"/>
    </source>
</evidence>
<evidence type="ECO:0000256" key="2">
    <source>
        <dbReference type="ARBA" id="ARBA00022827"/>
    </source>
</evidence>
<reference evidence="6 7" key="1">
    <citation type="submission" date="2019-03" db="EMBL/GenBank/DDBJ databases">
        <title>Sequencing 23 genomes of Wallemia ichthyophaga.</title>
        <authorList>
            <person name="Gostincar C."/>
        </authorList>
    </citation>
    <scope>NUCLEOTIDE SEQUENCE [LARGE SCALE GENOMIC DNA]</scope>
    <source>
        <strain evidence="6 7">EXF-5753</strain>
    </source>
</reference>
<keyword evidence="2" id="KW-0274">FAD</keyword>
<dbReference type="PANTHER" id="PTHR46972">
    <property type="entry name" value="MONOOXYGENASE ASQM-RELATED"/>
    <property type="match status" value="1"/>
</dbReference>
<dbReference type="GO" id="GO:0004497">
    <property type="term" value="F:monooxygenase activity"/>
    <property type="evidence" value="ECO:0007669"/>
    <property type="project" value="UniProtKB-KW"/>
</dbReference>
<feature type="domain" description="FAD-binding" evidence="5">
    <location>
        <begin position="287"/>
        <end position="341"/>
    </location>
</feature>
<proteinExistence type="predicted"/>
<gene>
    <name evidence="6" type="ORF">E3P99_02272</name>
</gene>
<keyword evidence="4" id="KW-0503">Monooxygenase</keyword>
<evidence type="ECO:0000313" key="7">
    <source>
        <dbReference type="Proteomes" id="UP000310189"/>
    </source>
</evidence>
<dbReference type="SUPFAM" id="SSF51905">
    <property type="entry name" value="FAD/NAD(P)-binding domain"/>
    <property type="match status" value="1"/>
</dbReference>
<evidence type="ECO:0000256" key="3">
    <source>
        <dbReference type="ARBA" id="ARBA00023002"/>
    </source>
</evidence>
<evidence type="ECO:0000256" key="1">
    <source>
        <dbReference type="ARBA" id="ARBA00022630"/>
    </source>
</evidence>
<name>A0A4V4LT70_9BASI</name>
<dbReference type="EMBL" id="SPNW01000031">
    <property type="protein sequence ID" value="TIA89023.1"/>
    <property type="molecule type" value="Genomic_DNA"/>
</dbReference>
<accession>A0A4V4LT70</accession>
<dbReference type="PANTHER" id="PTHR46972:SF1">
    <property type="entry name" value="FAD DEPENDENT OXIDOREDUCTASE DOMAIN-CONTAINING PROTEIN"/>
    <property type="match status" value="1"/>
</dbReference>
<sequence length="382" mass="42463">MSRRVAISGAGPAGLCLANLLSKQAGFSVRVFERDAHLHATPQGGSLDLHEDAQAAIQSAGLFSEFKKYARYGDQDSVIMDKHGKVHMEMKEPDQNKPEIDRGALREILANGLPKDIIKWGTKVDRVEPRRVHFGDGSSEQFDLIVGADGAWSKVRPLLTTVPPFYAGISGYDANIRNASTKHPELVKALCNGTTFVTAGSEGCFVVQKNGNDCYKSYYLKPTPEDWVKTNGIERSGETQRKAILEDMRDWSPFIRDIVKAYDDDIVQRPIYMLMPGIAWDSKPTVTAIGDAISLQSPYAGLGVNTAIAEAHKLAQCLIQHKDDQHKAIEEYEAWTHEYARSKMELSWNNLQMFMKEGAIEKIKMFIEMQAAEAGAEESKPE</sequence>
<dbReference type="InterPro" id="IPR002938">
    <property type="entry name" value="FAD-bd"/>
</dbReference>
<dbReference type="Pfam" id="PF01494">
    <property type="entry name" value="FAD_binding_3"/>
    <property type="match status" value="2"/>
</dbReference>
<protein>
    <recommendedName>
        <fullName evidence="5">FAD-binding domain-containing protein</fullName>
    </recommendedName>
</protein>
<dbReference type="OrthoDB" id="655030at2759"/>
<keyword evidence="3" id="KW-0560">Oxidoreductase</keyword>
<dbReference type="InterPro" id="IPR036188">
    <property type="entry name" value="FAD/NAD-bd_sf"/>
</dbReference>
<comment type="caution">
    <text evidence="6">The sequence shown here is derived from an EMBL/GenBank/DDBJ whole genome shotgun (WGS) entry which is preliminary data.</text>
</comment>
<keyword evidence="7" id="KW-1185">Reference proteome</keyword>
<dbReference type="AlphaFoldDB" id="A0A4V4LT70"/>
<dbReference type="PRINTS" id="PR00420">
    <property type="entry name" value="RNGMNOXGNASE"/>
</dbReference>
<evidence type="ECO:0000313" key="6">
    <source>
        <dbReference type="EMBL" id="TIA89023.1"/>
    </source>
</evidence>
<organism evidence="6 7">
    <name type="scientific">Wallemia hederae</name>
    <dbReference type="NCBI Taxonomy" id="1540922"/>
    <lineage>
        <taxon>Eukaryota</taxon>
        <taxon>Fungi</taxon>
        <taxon>Dikarya</taxon>
        <taxon>Basidiomycota</taxon>
        <taxon>Wallemiomycotina</taxon>
        <taxon>Wallemiomycetes</taxon>
        <taxon>Wallemiales</taxon>
        <taxon>Wallemiaceae</taxon>
        <taxon>Wallemia</taxon>
    </lineage>
</organism>
<dbReference type="Gene3D" id="3.50.50.60">
    <property type="entry name" value="FAD/NAD(P)-binding domain"/>
    <property type="match status" value="1"/>
</dbReference>
<evidence type="ECO:0000259" key="5">
    <source>
        <dbReference type="Pfam" id="PF01494"/>
    </source>
</evidence>
<dbReference type="Proteomes" id="UP000310189">
    <property type="component" value="Unassembled WGS sequence"/>
</dbReference>
<keyword evidence="1" id="KW-0285">Flavoprotein</keyword>
<dbReference type="GO" id="GO:0071949">
    <property type="term" value="F:FAD binding"/>
    <property type="evidence" value="ECO:0007669"/>
    <property type="project" value="InterPro"/>
</dbReference>